<reference evidence="3 5" key="2">
    <citation type="submission" date="2018-11" db="EMBL/GenBank/DDBJ databases">
        <authorList>
            <consortium name="Pathogen Informatics"/>
        </authorList>
    </citation>
    <scope>NUCLEOTIDE SEQUENCE [LARGE SCALE GENOMIC DNA]</scope>
</reference>
<dbReference type="WBParaSite" id="DME_0000013501-mRNA-1">
    <property type="protein sequence ID" value="DME_0000013501-mRNA-1"/>
    <property type="gene ID" value="DME_0000013501"/>
</dbReference>
<dbReference type="OrthoDB" id="6423981at2759"/>
<name>A0A0N4U0P8_DRAME</name>
<dbReference type="Gene3D" id="3.50.4.10">
    <property type="entry name" value="Hepatocyte Growth Factor"/>
    <property type="match status" value="2"/>
</dbReference>
<dbReference type="SUPFAM" id="SSF57414">
    <property type="entry name" value="Hairpin loop containing domain-like"/>
    <property type="match status" value="2"/>
</dbReference>
<feature type="domain" description="Apple" evidence="2">
    <location>
        <begin position="20"/>
        <end position="96"/>
    </location>
</feature>
<accession>A0A0N4U0P8</accession>
<proteinExistence type="predicted"/>
<evidence type="ECO:0000313" key="3">
    <source>
        <dbReference type="EMBL" id="VDN54522.1"/>
    </source>
</evidence>
<dbReference type="InterPro" id="IPR052774">
    <property type="entry name" value="Celegans_DevNeuronal_Protein"/>
</dbReference>
<feature type="chain" id="PRO_5041079737" evidence="1">
    <location>
        <begin position="17"/>
        <end position="173"/>
    </location>
</feature>
<evidence type="ECO:0000313" key="6">
    <source>
        <dbReference type="WBParaSite" id="DME_0000013501-mRNA-1"/>
    </source>
</evidence>
<evidence type="ECO:0000313" key="5">
    <source>
        <dbReference type="Proteomes" id="UP000274756"/>
    </source>
</evidence>
<reference evidence="6" key="1">
    <citation type="submission" date="2017-02" db="UniProtKB">
        <authorList>
            <consortium name="WormBaseParasite"/>
        </authorList>
    </citation>
    <scope>IDENTIFICATION</scope>
</reference>
<evidence type="ECO:0000313" key="4">
    <source>
        <dbReference type="Proteomes" id="UP000038040"/>
    </source>
</evidence>
<dbReference type="AlphaFoldDB" id="A0A0N4U0P8"/>
<gene>
    <name evidence="3" type="ORF">DME_LOCUS4495</name>
</gene>
<dbReference type="EMBL" id="UYYG01001150">
    <property type="protein sequence ID" value="VDN54522.1"/>
    <property type="molecule type" value="Genomic_DNA"/>
</dbReference>
<sequence>MRQLLTAISMILSITSQPDCSMKFAYRSFANFTRSIISNLSLDQCLKACLFADQTDCGSVLYSHRKRICLLSVHTAANRLNALPAEEKVDYYHRICNKYYKYDHFSHLKASTATIDDGCFNRIEGKVLIGVIDELIQEISESQCLKACRNAKTMSDIICKAAIYYPKEQVNLC</sequence>
<dbReference type="Proteomes" id="UP000038040">
    <property type="component" value="Unplaced"/>
</dbReference>
<dbReference type="PROSITE" id="PS50948">
    <property type="entry name" value="PAN"/>
    <property type="match status" value="2"/>
</dbReference>
<evidence type="ECO:0000256" key="1">
    <source>
        <dbReference type="SAM" id="SignalP"/>
    </source>
</evidence>
<dbReference type="PANTHER" id="PTHR47327">
    <property type="entry name" value="FI18240P1-RELATED"/>
    <property type="match status" value="1"/>
</dbReference>
<protein>
    <submittedName>
        <fullName evidence="6">Apple domain-containing protein</fullName>
    </submittedName>
</protein>
<feature type="signal peptide" evidence="1">
    <location>
        <begin position="1"/>
        <end position="16"/>
    </location>
</feature>
<keyword evidence="1" id="KW-0732">Signal</keyword>
<dbReference type="Proteomes" id="UP000274756">
    <property type="component" value="Unassembled WGS sequence"/>
</dbReference>
<evidence type="ECO:0000259" key="2">
    <source>
        <dbReference type="PROSITE" id="PS50948"/>
    </source>
</evidence>
<dbReference type="GO" id="GO:0009653">
    <property type="term" value="P:anatomical structure morphogenesis"/>
    <property type="evidence" value="ECO:0007669"/>
    <property type="project" value="TreeGrafter"/>
</dbReference>
<dbReference type="SMART" id="SM00473">
    <property type="entry name" value="PAN_AP"/>
    <property type="match status" value="1"/>
</dbReference>
<dbReference type="Pfam" id="PF00024">
    <property type="entry name" value="PAN_1"/>
    <property type="match status" value="2"/>
</dbReference>
<feature type="domain" description="Apple" evidence="2">
    <location>
        <begin position="119"/>
        <end position="173"/>
    </location>
</feature>
<dbReference type="InterPro" id="IPR003609">
    <property type="entry name" value="Pan_app"/>
</dbReference>
<keyword evidence="5" id="KW-1185">Reference proteome</keyword>
<organism evidence="4 6">
    <name type="scientific">Dracunculus medinensis</name>
    <name type="common">Guinea worm</name>
    <dbReference type="NCBI Taxonomy" id="318479"/>
    <lineage>
        <taxon>Eukaryota</taxon>
        <taxon>Metazoa</taxon>
        <taxon>Ecdysozoa</taxon>
        <taxon>Nematoda</taxon>
        <taxon>Chromadorea</taxon>
        <taxon>Rhabditida</taxon>
        <taxon>Spirurina</taxon>
        <taxon>Dracunculoidea</taxon>
        <taxon>Dracunculidae</taxon>
        <taxon>Dracunculus</taxon>
    </lineage>
</organism>
<dbReference type="PANTHER" id="PTHR47327:SF1">
    <property type="entry name" value="RE15579P"/>
    <property type="match status" value="1"/>
</dbReference>